<keyword evidence="6" id="KW-0653">Protein transport</keyword>
<comment type="subcellular location">
    <subcellularLocation>
        <location evidence="2">Cytoplasm</location>
    </subcellularLocation>
    <subcellularLocation>
        <location evidence="1">Nucleus</location>
    </subcellularLocation>
</comment>
<dbReference type="InterPro" id="IPR058584">
    <property type="entry name" value="IMB1_TNPO1-like_TPR"/>
</dbReference>
<dbReference type="InterPro" id="IPR011989">
    <property type="entry name" value="ARM-like"/>
</dbReference>
<dbReference type="Pfam" id="PF18816">
    <property type="entry name" value="Importin_rep_5"/>
    <property type="match status" value="1"/>
</dbReference>
<dbReference type="InterPro" id="IPR057672">
    <property type="entry name" value="TPR_IPO4/5"/>
</dbReference>
<evidence type="ECO:0000256" key="3">
    <source>
        <dbReference type="ARBA" id="ARBA00022448"/>
    </source>
</evidence>
<dbReference type="EMBL" id="JBICBT010001409">
    <property type="protein sequence ID" value="KAL3068039.1"/>
    <property type="molecule type" value="Genomic_DNA"/>
</dbReference>
<evidence type="ECO:0008006" key="12">
    <source>
        <dbReference type="Google" id="ProtNLM"/>
    </source>
</evidence>
<accession>A0ABD2HMV1</accession>
<evidence type="ECO:0000313" key="10">
    <source>
        <dbReference type="EMBL" id="KAL3068039.1"/>
    </source>
</evidence>
<evidence type="ECO:0000259" key="9">
    <source>
        <dbReference type="Pfam" id="PF25780"/>
    </source>
</evidence>
<dbReference type="Gene3D" id="1.25.10.10">
    <property type="entry name" value="Leucine-rich Repeat Variant"/>
    <property type="match status" value="1"/>
</dbReference>
<evidence type="ECO:0000256" key="6">
    <source>
        <dbReference type="ARBA" id="ARBA00022927"/>
    </source>
</evidence>
<dbReference type="GO" id="GO:0015031">
    <property type="term" value="P:protein transport"/>
    <property type="evidence" value="ECO:0007669"/>
    <property type="project" value="UniProtKB-KW"/>
</dbReference>
<keyword evidence="7" id="KW-0539">Nucleus</keyword>
<keyword evidence="5" id="KW-0677">Repeat</keyword>
<evidence type="ECO:0000313" key="11">
    <source>
        <dbReference type="Proteomes" id="UP001620626"/>
    </source>
</evidence>
<dbReference type="GO" id="GO:0005634">
    <property type="term" value="C:nucleus"/>
    <property type="evidence" value="ECO:0007669"/>
    <property type="project" value="UniProtKB-SubCell"/>
</dbReference>
<dbReference type="PANTHER" id="PTHR10527">
    <property type="entry name" value="IMPORTIN BETA"/>
    <property type="match status" value="1"/>
</dbReference>
<dbReference type="SUPFAM" id="SSF48371">
    <property type="entry name" value="ARM repeat"/>
    <property type="match status" value="2"/>
</dbReference>
<evidence type="ECO:0000259" key="8">
    <source>
        <dbReference type="Pfam" id="PF25574"/>
    </source>
</evidence>
<keyword evidence="3" id="KW-0813">Transport</keyword>
<name>A0ABD2HMV1_9BILA</name>
<proteinExistence type="predicted"/>
<dbReference type="Pfam" id="PF25780">
    <property type="entry name" value="TPR_IPO5"/>
    <property type="match status" value="1"/>
</dbReference>
<evidence type="ECO:0000256" key="7">
    <source>
        <dbReference type="ARBA" id="ARBA00023242"/>
    </source>
</evidence>
<dbReference type="Proteomes" id="UP001620626">
    <property type="component" value="Unassembled WGS sequence"/>
</dbReference>
<dbReference type="Pfam" id="PF18808">
    <property type="entry name" value="Importin_rep_4"/>
    <property type="match status" value="1"/>
</dbReference>
<keyword evidence="11" id="KW-1185">Reference proteome</keyword>
<evidence type="ECO:0000256" key="1">
    <source>
        <dbReference type="ARBA" id="ARBA00004123"/>
    </source>
</evidence>
<feature type="domain" description="Importin subunit beta-1/Transportin-1-like TPR repeats" evidence="8">
    <location>
        <begin position="486"/>
        <end position="635"/>
    </location>
</feature>
<dbReference type="InterPro" id="IPR016024">
    <property type="entry name" value="ARM-type_fold"/>
</dbReference>
<dbReference type="InterPro" id="IPR041389">
    <property type="entry name" value="Importin_rep_6"/>
</dbReference>
<comment type="caution">
    <text evidence="10">The sequence shown here is derived from an EMBL/GenBank/DDBJ whole genome shotgun (WGS) entry which is preliminary data.</text>
</comment>
<feature type="domain" description="IPO4/5-like TPR repeats" evidence="9">
    <location>
        <begin position="97"/>
        <end position="259"/>
    </location>
</feature>
<dbReference type="GO" id="GO:0005737">
    <property type="term" value="C:cytoplasm"/>
    <property type="evidence" value="ECO:0007669"/>
    <property type="project" value="UniProtKB-SubCell"/>
</dbReference>
<dbReference type="InterPro" id="IPR040122">
    <property type="entry name" value="Importin_beta"/>
</dbReference>
<sequence length="1096" mass="123449">MVDAQHFTQLLIGMMNSENEIRSEAEKQYETIALKDKGPLLFKHYLTSSADVESRSLALVLLRRLLSNSYEEFFTETQIQKDQFHNEFIVCINGETEPVLRKRLTDLLAELARNSIDDKTGKQTWTGIMQFLDMCATSDNPTFREAGMSLIESVPNVFGSDSFKYISGIKTMFHSSLLYGADSSVRTAAVRAYVAFVCDNEENDAVIRQLSDLVPAVIKVCQHVVDTEDDDDVPLQCLGDLASTLPKILAPHMSDIFSLCAGTVANKEKDESYRHSGLEVMVSICESSNIMRKKGAMYLPPLIQQCLQLMTELDDELDEWLQMDDAEDELEEETATIGETSLDRIACALGGKAVMNHALQCVNELLNNENWKCRHAGLCALSTIGEGCKRQMEPLIPDIVNNFVLPKMTDPHPRVRYAVCNAIGQMCTDFQPTIQKKCHERIVPVLLEAMADMSVPRVAAHAAAAMVNFCEDCPKSIISIYLPSIMERLESVLSQTFQQMMTNGKKLVLEQIITTIASVADAAQDHFAKFYANLMPPLKYIFENAKDDNLKLLRGKTIECISLIGMAVGAELFETDADSVMQVLLSSGVKFENNDDPQISYFISAWARICKILGKGFAKYLDMIMPAVLSAADFKPSVALVDGKDTEDNEDWDYMPIDENRSLGVHTAGLEDKVTACEMLCCFARELKDSFAAYVERVMQLMLPLLSFLFHDGVRSAAAECLPCLLVCAKGYGDEYVRQMWSVILSNYIIAIGKETDLEVLCEMLNGIAQCVEDFGGNDAIVNDQDVENIFCVIYQQIENFDKRRAEREKKSKEEEHDEEDQERLDEIIELETSVLARVSDIIHYLFLTKREAVIPHFDKMAQIFAALLNPRRPFHDRQWGLCIFDDVIEFGGELSMRYQNIFFQPMVTALADKYPEVRQAAAYGCGIMGLKGGQNYAKHCAQMLQPLINAIEKNGSRSTEEDTRATENAISAVAKILKYNATEVNFNEVVPRFVGWLPIWNDEEEVPYVFDFFCDLVESQHDAVREDPSRVFHIILNAFSHGAFEDDSAEEMRLVKSRMKGIMAHIRANEQLFTQIVQSLQLNTHQRTVLEQILA</sequence>
<gene>
    <name evidence="10" type="ORF">niasHT_038029</name>
</gene>
<keyword evidence="4" id="KW-0963">Cytoplasm</keyword>
<organism evidence="10 11">
    <name type="scientific">Heterodera trifolii</name>
    <dbReference type="NCBI Taxonomy" id="157864"/>
    <lineage>
        <taxon>Eukaryota</taxon>
        <taxon>Metazoa</taxon>
        <taxon>Ecdysozoa</taxon>
        <taxon>Nematoda</taxon>
        <taxon>Chromadorea</taxon>
        <taxon>Rhabditida</taxon>
        <taxon>Tylenchina</taxon>
        <taxon>Tylenchomorpha</taxon>
        <taxon>Tylenchoidea</taxon>
        <taxon>Heteroderidae</taxon>
        <taxon>Heteroderinae</taxon>
        <taxon>Heterodera</taxon>
    </lineage>
</organism>
<reference evidence="10 11" key="1">
    <citation type="submission" date="2024-10" db="EMBL/GenBank/DDBJ databases">
        <authorList>
            <person name="Kim D."/>
        </authorList>
    </citation>
    <scope>NUCLEOTIDE SEQUENCE [LARGE SCALE GENOMIC DNA]</scope>
    <source>
        <strain evidence="10">BH-2024</strain>
    </source>
</reference>
<dbReference type="AlphaFoldDB" id="A0ABD2HMV1"/>
<protein>
    <recommendedName>
        <fullName evidence="12">TOG domain-containing protein</fullName>
    </recommendedName>
</protein>
<dbReference type="InterPro" id="IPR041653">
    <property type="entry name" value="Importin_rep_4"/>
</dbReference>
<dbReference type="InterPro" id="IPR040928">
    <property type="entry name" value="Importin_rep_5"/>
</dbReference>
<dbReference type="Pfam" id="PF13513">
    <property type="entry name" value="HEAT_EZ"/>
    <property type="match status" value="1"/>
</dbReference>
<evidence type="ECO:0000256" key="2">
    <source>
        <dbReference type="ARBA" id="ARBA00004496"/>
    </source>
</evidence>
<dbReference type="Pfam" id="PF18829">
    <property type="entry name" value="Importin_rep_6"/>
    <property type="match status" value="1"/>
</dbReference>
<evidence type="ECO:0000256" key="5">
    <source>
        <dbReference type="ARBA" id="ARBA00022737"/>
    </source>
</evidence>
<dbReference type="Pfam" id="PF25574">
    <property type="entry name" value="TPR_IMB1"/>
    <property type="match status" value="1"/>
</dbReference>
<evidence type="ECO:0000256" key="4">
    <source>
        <dbReference type="ARBA" id="ARBA00022490"/>
    </source>
</evidence>